<dbReference type="SMART" id="SM00257">
    <property type="entry name" value="LysM"/>
    <property type="match status" value="1"/>
</dbReference>
<dbReference type="InterPro" id="IPR051156">
    <property type="entry name" value="Mito/Outer_Membr_Metalloprot"/>
</dbReference>
<evidence type="ECO:0000256" key="2">
    <source>
        <dbReference type="ARBA" id="ARBA00022723"/>
    </source>
</evidence>
<keyword evidence="2" id="KW-0479">Metal-binding</keyword>
<proteinExistence type="inferred from homology"/>
<dbReference type="PANTHER" id="PTHR22726:SF1">
    <property type="entry name" value="METALLOENDOPEPTIDASE OMA1, MITOCHONDRIAL"/>
    <property type="match status" value="1"/>
</dbReference>
<sequence>MAVLATIPQAAAQDTGFFLNPIEERVVGRRAHESRLATKLVVYPDAKLAAYVENIGRSCARLSARYPEQFVFTLVDDTNPNASAALGGFLYFHTGMLLWINDEAELAAVMGHEVGHAIKRHGAREMNRAAVANSLIRLMALRRRDPAQFEDMQVKAALALKEYGRDQEFESDAVGTSVLGPLGYDPYGAARMTYQLHLMGLYFDELSGKPNATPLAWRSHPPSLDRVRRTLDLAKAANLGELPRHRDRYLQMIEGIRFDLAPFGGPQRGVLRIYTVRPGDTAASIASRIPVQKPQSFLLAINGLTKPDEVKAGMALKVVLAN</sequence>
<reference evidence="9" key="1">
    <citation type="journal article" date="2019" name="Int. J. Syst. Evol. Microbiol.">
        <title>The Global Catalogue of Microorganisms (GCM) 10K type strain sequencing project: providing services to taxonomists for standard genome sequencing and annotation.</title>
        <authorList>
            <consortium name="The Broad Institute Genomics Platform"/>
            <consortium name="The Broad Institute Genome Sequencing Center for Infectious Disease"/>
            <person name="Wu L."/>
            <person name="Ma J."/>
        </authorList>
    </citation>
    <scope>NUCLEOTIDE SEQUENCE [LARGE SCALE GENOMIC DNA]</scope>
    <source>
        <strain evidence="9">CGMCC 1.12851</strain>
    </source>
</reference>
<evidence type="ECO:0000313" key="9">
    <source>
        <dbReference type="Proteomes" id="UP000614261"/>
    </source>
</evidence>
<dbReference type="InterPro" id="IPR001915">
    <property type="entry name" value="Peptidase_M48"/>
</dbReference>
<keyword evidence="5 6" id="KW-0482">Metalloprotease</keyword>
<dbReference type="Gene3D" id="3.10.350.10">
    <property type="entry name" value="LysM domain"/>
    <property type="match status" value="1"/>
</dbReference>
<dbReference type="EMBL" id="BMGD01000005">
    <property type="protein sequence ID" value="GGB71809.1"/>
    <property type="molecule type" value="Genomic_DNA"/>
</dbReference>
<comment type="similarity">
    <text evidence="6">Belongs to the peptidase M48 family.</text>
</comment>
<dbReference type="Pfam" id="PF01435">
    <property type="entry name" value="Peptidase_M48"/>
    <property type="match status" value="1"/>
</dbReference>
<evidence type="ECO:0000256" key="1">
    <source>
        <dbReference type="ARBA" id="ARBA00022670"/>
    </source>
</evidence>
<dbReference type="SUPFAM" id="SSF54106">
    <property type="entry name" value="LysM domain"/>
    <property type="match status" value="1"/>
</dbReference>
<keyword evidence="9" id="KW-1185">Reference proteome</keyword>
<evidence type="ECO:0000256" key="6">
    <source>
        <dbReference type="RuleBase" id="RU003983"/>
    </source>
</evidence>
<evidence type="ECO:0000256" key="3">
    <source>
        <dbReference type="ARBA" id="ARBA00022801"/>
    </source>
</evidence>
<name>A0ABQ1JM66_9SPHN</name>
<gene>
    <name evidence="8" type="ORF">GCM10010833_28750</name>
</gene>
<dbReference type="InterPro" id="IPR018392">
    <property type="entry name" value="LysM"/>
</dbReference>
<keyword evidence="4 6" id="KW-0862">Zinc</keyword>
<dbReference type="PROSITE" id="PS51782">
    <property type="entry name" value="LYSM"/>
    <property type="match status" value="1"/>
</dbReference>
<organism evidence="8 9">
    <name type="scientific">Blastomonas aquatica</name>
    <dbReference type="NCBI Taxonomy" id="1510276"/>
    <lineage>
        <taxon>Bacteria</taxon>
        <taxon>Pseudomonadati</taxon>
        <taxon>Pseudomonadota</taxon>
        <taxon>Alphaproteobacteria</taxon>
        <taxon>Sphingomonadales</taxon>
        <taxon>Sphingomonadaceae</taxon>
        <taxon>Blastomonas</taxon>
    </lineage>
</organism>
<dbReference type="Gene3D" id="3.30.2010.10">
    <property type="entry name" value="Metalloproteases ('zincins'), catalytic domain"/>
    <property type="match status" value="1"/>
</dbReference>
<dbReference type="InterPro" id="IPR036779">
    <property type="entry name" value="LysM_dom_sf"/>
</dbReference>
<evidence type="ECO:0000313" key="8">
    <source>
        <dbReference type="EMBL" id="GGB71809.1"/>
    </source>
</evidence>
<accession>A0ABQ1JM66</accession>
<evidence type="ECO:0000259" key="7">
    <source>
        <dbReference type="PROSITE" id="PS51782"/>
    </source>
</evidence>
<dbReference type="Proteomes" id="UP000614261">
    <property type="component" value="Unassembled WGS sequence"/>
</dbReference>
<dbReference type="RefSeq" id="WP_188515125.1">
    <property type="nucleotide sequence ID" value="NZ_BMGD01000005.1"/>
</dbReference>
<keyword evidence="1 6" id="KW-0645">Protease</keyword>
<evidence type="ECO:0000256" key="4">
    <source>
        <dbReference type="ARBA" id="ARBA00022833"/>
    </source>
</evidence>
<evidence type="ECO:0000256" key="5">
    <source>
        <dbReference type="ARBA" id="ARBA00023049"/>
    </source>
</evidence>
<dbReference type="CDD" id="cd00118">
    <property type="entry name" value="LysM"/>
    <property type="match status" value="1"/>
</dbReference>
<comment type="cofactor">
    <cofactor evidence="6">
        <name>Zn(2+)</name>
        <dbReference type="ChEBI" id="CHEBI:29105"/>
    </cofactor>
    <text evidence="6">Binds 1 zinc ion per subunit.</text>
</comment>
<protein>
    <recommendedName>
        <fullName evidence="7">LysM domain-containing protein</fullName>
    </recommendedName>
</protein>
<dbReference type="PANTHER" id="PTHR22726">
    <property type="entry name" value="METALLOENDOPEPTIDASE OMA1"/>
    <property type="match status" value="1"/>
</dbReference>
<feature type="domain" description="LysM" evidence="7">
    <location>
        <begin position="272"/>
        <end position="318"/>
    </location>
</feature>
<comment type="caution">
    <text evidence="8">The sequence shown here is derived from an EMBL/GenBank/DDBJ whole genome shotgun (WGS) entry which is preliminary data.</text>
</comment>
<dbReference type="Pfam" id="PF01476">
    <property type="entry name" value="LysM"/>
    <property type="match status" value="1"/>
</dbReference>
<keyword evidence="3 6" id="KW-0378">Hydrolase</keyword>